<dbReference type="STRING" id="103827.A0A0N5DBJ6"/>
<feature type="transmembrane region" description="Helical" evidence="6">
    <location>
        <begin position="857"/>
        <end position="879"/>
    </location>
</feature>
<dbReference type="SMART" id="SM00008">
    <property type="entry name" value="HormR"/>
    <property type="match status" value="1"/>
</dbReference>
<evidence type="ECO:0000259" key="8">
    <source>
        <dbReference type="PROSITE" id="PS50026"/>
    </source>
</evidence>
<dbReference type="AlphaFoldDB" id="A0A0N5DBJ6"/>
<keyword evidence="4 5" id="KW-1015">Disulfide bond</keyword>
<dbReference type="InterPro" id="IPR001879">
    <property type="entry name" value="GPCR_2_extracellular_dom"/>
</dbReference>
<feature type="transmembrane region" description="Helical" evidence="6">
    <location>
        <begin position="924"/>
        <end position="945"/>
    </location>
</feature>
<dbReference type="SUPFAM" id="SSF49899">
    <property type="entry name" value="Concanavalin A-like lectins/glucanases"/>
    <property type="match status" value="2"/>
</dbReference>
<evidence type="ECO:0000256" key="2">
    <source>
        <dbReference type="ARBA" id="ARBA00022729"/>
    </source>
</evidence>
<dbReference type="Gene3D" id="4.10.1240.10">
    <property type="entry name" value="GPCR, family 2, extracellular hormone receptor domain"/>
    <property type="match status" value="1"/>
</dbReference>
<dbReference type="PROSITE" id="PS00022">
    <property type="entry name" value="EGF_1"/>
    <property type="match status" value="1"/>
</dbReference>
<comment type="caution">
    <text evidence="5">Lacks conserved residue(s) required for the propagation of feature annotation.</text>
</comment>
<evidence type="ECO:0000259" key="9">
    <source>
        <dbReference type="PROSITE" id="PS50227"/>
    </source>
</evidence>
<dbReference type="InterPro" id="IPR036445">
    <property type="entry name" value="GPCR_2_extracell_dom_sf"/>
</dbReference>
<keyword evidence="6" id="KW-1133">Transmembrane helix</keyword>
<dbReference type="PROSITE" id="PS50227">
    <property type="entry name" value="G_PROTEIN_RECEP_F2_3"/>
    <property type="match status" value="1"/>
</dbReference>
<feature type="transmembrane region" description="Helical" evidence="6">
    <location>
        <begin position="827"/>
        <end position="845"/>
    </location>
</feature>
<feature type="domain" description="EGF-like" evidence="8">
    <location>
        <begin position="89"/>
        <end position="126"/>
    </location>
</feature>
<dbReference type="PROSITE" id="PS50025">
    <property type="entry name" value="LAM_G_DOMAIN"/>
    <property type="match status" value="2"/>
</dbReference>
<dbReference type="InterPro" id="IPR013320">
    <property type="entry name" value="ConA-like_dom_sf"/>
</dbReference>
<keyword evidence="6" id="KW-0472">Membrane</keyword>
<dbReference type="InterPro" id="IPR052235">
    <property type="entry name" value="Nephronectin_domain"/>
</dbReference>
<dbReference type="InterPro" id="IPR000742">
    <property type="entry name" value="EGF"/>
</dbReference>
<feature type="transmembrane region" description="Helical" evidence="6">
    <location>
        <begin position="891"/>
        <end position="912"/>
    </location>
</feature>
<dbReference type="CDD" id="cd00054">
    <property type="entry name" value="EGF_CA"/>
    <property type="match status" value="2"/>
</dbReference>
<keyword evidence="3" id="KW-0677">Repeat</keyword>
<dbReference type="PROSITE" id="PS50026">
    <property type="entry name" value="EGF_3"/>
    <property type="match status" value="2"/>
</dbReference>
<evidence type="ECO:0000313" key="10">
    <source>
        <dbReference type="EMBL" id="VDN08246.1"/>
    </source>
</evidence>
<evidence type="ECO:0000256" key="3">
    <source>
        <dbReference type="ARBA" id="ARBA00022737"/>
    </source>
</evidence>
<dbReference type="OrthoDB" id="26203at2759"/>
<reference evidence="12" key="1">
    <citation type="submission" date="2017-02" db="UniProtKB">
        <authorList>
            <consortium name="WormBaseParasite"/>
        </authorList>
    </citation>
    <scope>IDENTIFICATION</scope>
</reference>
<keyword evidence="6" id="KW-0812">Transmembrane</keyword>
<keyword evidence="1 5" id="KW-0245">EGF-like domain</keyword>
<gene>
    <name evidence="10" type="ORF">TCLT_LOCUS10547</name>
</gene>
<evidence type="ECO:0000259" key="7">
    <source>
        <dbReference type="PROSITE" id="PS50025"/>
    </source>
</evidence>
<dbReference type="EMBL" id="UYYF01005167">
    <property type="protein sequence ID" value="VDN08246.1"/>
    <property type="molecule type" value="Genomic_DNA"/>
</dbReference>
<dbReference type="SUPFAM" id="SSF111418">
    <property type="entry name" value="Hormone receptor domain"/>
    <property type="match status" value="1"/>
</dbReference>
<dbReference type="WBParaSite" id="TCLT_0001055801-mRNA-1">
    <property type="protein sequence ID" value="TCLT_0001055801-mRNA-1"/>
    <property type="gene ID" value="TCLT_0001055801"/>
</dbReference>
<feature type="domain" description="EGF-like" evidence="8">
    <location>
        <begin position="329"/>
        <end position="367"/>
    </location>
</feature>
<dbReference type="Gene3D" id="2.60.120.200">
    <property type="match status" value="2"/>
</dbReference>
<feature type="disulfide bond" evidence="5">
    <location>
        <begin position="338"/>
        <end position="355"/>
    </location>
</feature>
<protein>
    <submittedName>
        <fullName evidence="12">EGF-like domain-containing protein</fullName>
    </submittedName>
</protein>
<dbReference type="Proteomes" id="UP000276776">
    <property type="component" value="Unassembled WGS sequence"/>
</dbReference>
<dbReference type="PANTHER" id="PTHR24050:SF28">
    <property type="entry name" value="UROMODULIN-LIKE"/>
    <property type="match status" value="1"/>
</dbReference>
<feature type="transmembrane region" description="Helical" evidence="6">
    <location>
        <begin position="957"/>
        <end position="981"/>
    </location>
</feature>
<evidence type="ECO:0000256" key="1">
    <source>
        <dbReference type="ARBA" id="ARBA00022536"/>
    </source>
</evidence>
<dbReference type="PANTHER" id="PTHR24050">
    <property type="entry name" value="PA14 DOMAIN-CONTAINING PROTEIN"/>
    <property type="match status" value="1"/>
</dbReference>
<feature type="domain" description="Laminin G" evidence="7">
    <location>
        <begin position="1"/>
        <end position="86"/>
    </location>
</feature>
<feature type="domain" description="Laminin G" evidence="7">
    <location>
        <begin position="132"/>
        <end position="296"/>
    </location>
</feature>
<evidence type="ECO:0000313" key="12">
    <source>
        <dbReference type="WBParaSite" id="TCLT_0001055801-mRNA-1"/>
    </source>
</evidence>
<evidence type="ECO:0000256" key="6">
    <source>
        <dbReference type="SAM" id="Phobius"/>
    </source>
</evidence>
<name>A0A0N5DBJ6_THECL</name>
<evidence type="ECO:0000256" key="4">
    <source>
        <dbReference type="ARBA" id="ARBA00023157"/>
    </source>
</evidence>
<sequence length="1098" mass="124992">MIDMCDDASVSCHRFFDVPGVINLGSQPLNVADQNYINGIDDTQHDGAGIRNPFVGCISNLTLDGKLIDFSNFEELEKVGSVQHGCKQKRNDCDTNPCHPNTICVTAWDGYHCQCKRMTHTGEPCMADAENLFINLYDEESFVFWNIPSGYMKFRTLSFEFRTRLREAQIIAVEFSKRSQFIIFSISHGKGLINIGSKQYSLSFPNFGDGNLRMFDFVVENHTVIIIIDRLYKKHIPMENNLLYWKIRKIYSGLAPSTSYPQRFEGCIRNVYVNDMELELAENMMTKPGCQVPNACSSPDACPTHSTCVRKWDRHSCKCYPGFIGDGCVDICLLSNLCGEQGICLRANNSRGYECRCKPGLSGQNCERKTAEQICPKGWYGAFPKCKRCSCDIKRNFDKQCHTKTGECFCKSATYYSENECIPCECGYGSSNSNCSSSGQCQCTGESVGRRCDRCSNFDEVLDRNTLKCLKIRNKCPSNIEYGVQWPTTIVGATARQSCPNGEEGLVLRKCLKPSYWDKVNSYNCTIPAFNKISTLFLQSLLDANNRITLAQSLSNETNRVLHLKGVNVAIARQVLEYLVKDELQGDKSPKSHLKSAEYTDYLLKIADILLGINDYTQNAALVHLFNNYGIYLAHLHRNHSYLSPFIFYGENIVFAVDDMYSREDHIFPKFNNFIDQRKDNFRNIEIRVLCQDGIAYSENVVSYSMYYNNNHFYSEAPIVVLYHNGTCPIQVLFPINEETWRYPECVIAEKIKGSGKQSKPVINWLNGNIVKTSYSVLEWSGRNAVLAGLNRTHAICNFEHSGIYTILIQPDHGALIRFLPSKAIPYAEPLCVTFALVLLLLSAIRTLYRPCLHLRLIRFGFILMFMLDIIAIFLVHRLQLNSVFCLARNTIISLCNSAVFAWLFMYSFHIYQLLATGRPQSNYWIIILCSLVTPALSSLISFFFTPQCSLSPSQQLFWVLLVPDAFFVLSDFYAFLTALLISFNRQFDYIVSQYSIRTTLYLHIILTLLCASYNSLSLFVLRNHDDHLLYKVALNSLLVFVATYIFIWTNYFASKQSVRYDNGLWMSNLQKTADEVLDPHCQTPLLLQSSNAGLELQ</sequence>
<evidence type="ECO:0000313" key="11">
    <source>
        <dbReference type="Proteomes" id="UP000276776"/>
    </source>
</evidence>
<dbReference type="GO" id="GO:0016020">
    <property type="term" value="C:membrane"/>
    <property type="evidence" value="ECO:0007669"/>
    <property type="project" value="InterPro"/>
</dbReference>
<dbReference type="CDD" id="cd00110">
    <property type="entry name" value="LamG"/>
    <property type="match status" value="1"/>
</dbReference>
<dbReference type="SMART" id="SM00282">
    <property type="entry name" value="LamG"/>
    <property type="match status" value="1"/>
</dbReference>
<dbReference type="GO" id="GO:0004930">
    <property type="term" value="F:G protein-coupled receptor activity"/>
    <property type="evidence" value="ECO:0007669"/>
    <property type="project" value="InterPro"/>
</dbReference>
<accession>A0A0N5DBJ6</accession>
<dbReference type="Gene3D" id="2.10.25.10">
    <property type="entry name" value="Laminin"/>
    <property type="match status" value="2"/>
</dbReference>
<feature type="disulfide bond" evidence="5">
    <location>
        <begin position="357"/>
        <end position="366"/>
    </location>
</feature>
<feature type="transmembrane region" description="Helical" evidence="6">
    <location>
        <begin position="1034"/>
        <end position="1054"/>
    </location>
</feature>
<dbReference type="InterPro" id="IPR001791">
    <property type="entry name" value="Laminin_G"/>
</dbReference>
<keyword evidence="2" id="KW-0732">Signal</keyword>
<feature type="domain" description="G-protein coupled receptors family 2 profile 1" evidence="9">
    <location>
        <begin position="454"/>
        <end position="529"/>
    </location>
</feature>
<evidence type="ECO:0000256" key="5">
    <source>
        <dbReference type="PROSITE-ProRule" id="PRU00076"/>
    </source>
</evidence>
<organism evidence="12">
    <name type="scientific">Thelazia callipaeda</name>
    <name type="common">Oriental eyeworm</name>
    <name type="synonym">Parasitic nematode</name>
    <dbReference type="NCBI Taxonomy" id="103827"/>
    <lineage>
        <taxon>Eukaryota</taxon>
        <taxon>Metazoa</taxon>
        <taxon>Ecdysozoa</taxon>
        <taxon>Nematoda</taxon>
        <taxon>Chromadorea</taxon>
        <taxon>Rhabditida</taxon>
        <taxon>Spirurina</taxon>
        <taxon>Spiruromorpha</taxon>
        <taxon>Thelazioidea</taxon>
        <taxon>Thelaziidae</taxon>
        <taxon>Thelazia</taxon>
    </lineage>
</organism>
<reference evidence="10 11" key="2">
    <citation type="submission" date="2018-11" db="EMBL/GenBank/DDBJ databases">
        <authorList>
            <consortium name="Pathogen Informatics"/>
        </authorList>
    </citation>
    <scope>NUCLEOTIDE SEQUENCE [LARGE SCALE GENOMIC DNA]</scope>
</reference>
<feature type="transmembrane region" description="Helical" evidence="6">
    <location>
        <begin position="1001"/>
        <end position="1022"/>
    </location>
</feature>
<dbReference type="SMART" id="SM00181">
    <property type="entry name" value="EGF"/>
    <property type="match status" value="3"/>
</dbReference>
<proteinExistence type="predicted"/>
<dbReference type="SUPFAM" id="SSF57196">
    <property type="entry name" value="EGF/Laminin"/>
    <property type="match status" value="1"/>
</dbReference>
<keyword evidence="11" id="KW-1185">Reference proteome</keyword>